<gene>
    <name evidence="1" type="ORF">JZ751_002468</name>
</gene>
<sequence length="167" mass="19175">MTETPTACKRPWEALPPLKPSCRRDCWTLPETGPPPEGAPSVLSQSAECNTARNRQAALRMRQCERYAALAKWYAELWRYGAQLNAFLYSAARLSVCLRDSSSSFRFIFQKVQCSETNPHSYFFLFCNIPENTTHQRRDHLVALRTEDSMLTLTQQETASPEVHRCQ</sequence>
<evidence type="ECO:0000313" key="1">
    <source>
        <dbReference type="EMBL" id="KAG9336121.1"/>
    </source>
</evidence>
<keyword evidence="2" id="KW-1185">Reference proteome</keyword>
<dbReference type="AlphaFoldDB" id="A0A8T2NBH1"/>
<protein>
    <submittedName>
        <fullName evidence="1">Uncharacterized protein</fullName>
    </submittedName>
</protein>
<proteinExistence type="predicted"/>
<accession>A0A8T2NBH1</accession>
<dbReference type="Proteomes" id="UP000824540">
    <property type="component" value="Unassembled WGS sequence"/>
</dbReference>
<organism evidence="1 2">
    <name type="scientific">Albula glossodonta</name>
    <name type="common">roundjaw bonefish</name>
    <dbReference type="NCBI Taxonomy" id="121402"/>
    <lineage>
        <taxon>Eukaryota</taxon>
        <taxon>Metazoa</taxon>
        <taxon>Chordata</taxon>
        <taxon>Craniata</taxon>
        <taxon>Vertebrata</taxon>
        <taxon>Euteleostomi</taxon>
        <taxon>Actinopterygii</taxon>
        <taxon>Neopterygii</taxon>
        <taxon>Teleostei</taxon>
        <taxon>Albuliformes</taxon>
        <taxon>Albulidae</taxon>
        <taxon>Albula</taxon>
    </lineage>
</organism>
<comment type="caution">
    <text evidence="1">The sequence shown here is derived from an EMBL/GenBank/DDBJ whole genome shotgun (WGS) entry which is preliminary data.</text>
</comment>
<reference evidence="1" key="1">
    <citation type="thesis" date="2021" institute="BYU ScholarsArchive" country="Provo, UT, USA">
        <title>Applications of and Algorithms for Genome Assembly and Genomic Analyses with an Emphasis on Marine Teleosts.</title>
        <authorList>
            <person name="Pickett B.D."/>
        </authorList>
    </citation>
    <scope>NUCLEOTIDE SEQUENCE</scope>
    <source>
        <strain evidence="1">HI-2016</strain>
    </source>
</reference>
<evidence type="ECO:0000313" key="2">
    <source>
        <dbReference type="Proteomes" id="UP000824540"/>
    </source>
</evidence>
<name>A0A8T2NBH1_9TELE</name>
<dbReference type="EMBL" id="JAFBMS010000102">
    <property type="protein sequence ID" value="KAG9336121.1"/>
    <property type="molecule type" value="Genomic_DNA"/>
</dbReference>